<dbReference type="Proteomes" id="UP000623467">
    <property type="component" value="Unassembled WGS sequence"/>
</dbReference>
<dbReference type="PROSITE" id="PS00463">
    <property type="entry name" value="ZN2_CY6_FUNGAL_1"/>
    <property type="match status" value="1"/>
</dbReference>
<dbReference type="GO" id="GO:0000981">
    <property type="term" value="F:DNA-binding transcription factor activity, RNA polymerase II-specific"/>
    <property type="evidence" value="ECO:0007669"/>
    <property type="project" value="InterPro"/>
</dbReference>
<evidence type="ECO:0000259" key="2">
    <source>
        <dbReference type="PROSITE" id="PS50048"/>
    </source>
</evidence>
<feature type="compositionally biased region" description="Polar residues" evidence="1">
    <location>
        <begin position="114"/>
        <end position="123"/>
    </location>
</feature>
<dbReference type="Gene3D" id="4.10.240.10">
    <property type="entry name" value="Zn(2)-C6 fungal-type DNA-binding domain"/>
    <property type="match status" value="1"/>
</dbReference>
<protein>
    <submittedName>
        <fullName evidence="3">C6 finger domain</fullName>
    </submittedName>
</protein>
<organism evidence="3 4">
    <name type="scientific">Mycena sanguinolenta</name>
    <dbReference type="NCBI Taxonomy" id="230812"/>
    <lineage>
        <taxon>Eukaryota</taxon>
        <taxon>Fungi</taxon>
        <taxon>Dikarya</taxon>
        <taxon>Basidiomycota</taxon>
        <taxon>Agaricomycotina</taxon>
        <taxon>Agaricomycetes</taxon>
        <taxon>Agaricomycetidae</taxon>
        <taxon>Agaricales</taxon>
        <taxon>Marasmiineae</taxon>
        <taxon>Mycenaceae</taxon>
        <taxon>Mycena</taxon>
    </lineage>
</organism>
<accession>A0A8H6Y3F2</accession>
<dbReference type="CDD" id="cd00067">
    <property type="entry name" value="GAL4"/>
    <property type="match status" value="1"/>
</dbReference>
<dbReference type="PROSITE" id="PS50048">
    <property type="entry name" value="ZN2_CY6_FUNGAL_2"/>
    <property type="match status" value="1"/>
</dbReference>
<dbReference type="InterPro" id="IPR001138">
    <property type="entry name" value="Zn2Cys6_DnaBD"/>
</dbReference>
<dbReference type="OrthoDB" id="2260578at2759"/>
<evidence type="ECO:0000256" key="1">
    <source>
        <dbReference type="SAM" id="MobiDB-lite"/>
    </source>
</evidence>
<sequence length="123" mass="13621">MSTSKSTAHPHLSNAPFAQQRRRTIMACVNCRKRKMRCITTEQPPKNPCARCTKKGLPCEYVAADNDEDNQSPDPGFSTSQENSRGRPPMQPQSSGTAPPMPTLPLPYTMPPASEQTSTLFWN</sequence>
<dbReference type="AlphaFoldDB" id="A0A8H6Y3F2"/>
<feature type="region of interest" description="Disordered" evidence="1">
    <location>
        <begin position="63"/>
        <end position="123"/>
    </location>
</feature>
<dbReference type="Pfam" id="PF00172">
    <property type="entry name" value="Zn_clus"/>
    <property type="match status" value="1"/>
</dbReference>
<comment type="caution">
    <text evidence="3">The sequence shown here is derived from an EMBL/GenBank/DDBJ whole genome shotgun (WGS) entry which is preliminary data.</text>
</comment>
<dbReference type="SMART" id="SM00066">
    <property type="entry name" value="GAL4"/>
    <property type="match status" value="1"/>
</dbReference>
<keyword evidence="4" id="KW-1185">Reference proteome</keyword>
<dbReference type="GO" id="GO:0008270">
    <property type="term" value="F:zinc ion binding"/>
    <property type="evidence" value="ECO:0007669"/>
    <property type="project" value="InterPro"/>
</dbReference>
<evidence type="ECO:0000313" key="4">
    <source>
        <dbReference type="Proteomes" id="UP000623467"/>
    </source>
</evidence>
<name>A0A8H6Y3F2_9AGAR</name>
<feature type="domain" description="Zn(2)-C6 fungal-type" evidence="2">
    <location>
        <begin position="27"/>
        <end position="61"/>
    </location>
</feature>
<gene>
    <name evidence="3" type="ORF">MSAN_01603500</name>
</gene>
<reference evidence="3" key="1">
    <citation type="submission" date="2020-05" db="EMBL/GenBank/DDBJ databases">
        <title>Mycena genomes resolve the evolution of fungal bioluminescence.</title>
        <authorList>
            <person name="Tsai I.J."/>
        </authorList>
    </citation>
    <scope>NUCLEOTIDE SEQUENCE</scope>
    <source>
        <strain evidence="3">160909Yilan</strain>
    </source>
</reference>
<evidence type="ECO:0000313" key="3">
    <source>
        <dbReference type="EMBL" id="KAF7351704.1"/>
    </source>
</evidence>
<dbReference type="EMBL" id="JACAZH010000013">
    <property type="protein sequence ID" value="KAF7351704.1"/>
    <property type="molecule type" value="Genomic_DNA"/>
</dbReference>
<dbReference type="SUPFAM" id="SSF57701">
    <property type="entry name" value="Zn2/Cys6 DNA-binding domain"/>
    <property type="match status" value="1"/>
</dbReference>
<dbReference type="InterPro" id="IPR036864">
    <property type="entry name" value="Zn2-C6_fun-type_DNA-bd_sf"/>
</dbReference>
<feature type="compositionally biased region" description="Pro residues" evidence="1">
    <location>
        <begin position="99"/>
        <end position="110"/>
    </location>
</feature>
<proteinExistence type="predicted"/>